<dbReference type="Gene3D" id="3.30.2400.10">
    <property type="entry name" value="Major capsid protein gp5"/>
    <property type="match status" value="1"/>
</dbReference>
<comment type="caution">
    <text evidence="2">The sequence shown here is derived from an EMBL/GenBank/DDBJ whole genome shotgun (WGS) entry which is preliminary data.</text>
</comment>
<dbReference type="SUPFAM" id="SSF56563">
    <property type="entry name" value="Major capsid protein gp5"/>
    <property type="match status" value="1"/>
</dbReference>
<keyword evidence="3" id="KW-1185">Reference proteome</keyword>
<dbReference type="Proteomes" id="UP001165136">
    <property type="component" value="Unassembled WGS sequence"/>
</dbReference>
<reference evidence="2" key="1">
    <citation type="submission" date="2023-03" db="EMBL/GenBank/DDBJ databases">
        <title>Amycolatopsis taiwanensis NBRC 103393.</title>
        <authorList>
            <person name="Ichikawa N."/>
            <person name="Sato H."/>
            <person name="Tonouchi N."/>
        </authorList>
    </citation>
    <scope>NUCLEOTIDE SEQUENCE</scope>
    <source>
        <strain evidence="2">NBRC 103393</strain>
    </source>
</reference>
<accession>A0A9W6QTG3</accession>
<sequence>MGNTTEHNELERDKLIVEARQLIADAGDGALSEEATARFSEIEKRLDEIRAEQDNRPAIVDPTRRPMPGAQGRPDPFAEFGLLDGVPSLTPSRQDMAQLFTAAQHRQPMRVDTPTTLRFATVGTAQAGTETDYVVRQGLPQSIRRLAEFAGLGSTMVAMGSKVEFPVFGGGNAAIAAEGATKAEYDAITSGDASPKVIAVWTDLTAQMHTMAGFEARLRNKLSALIAKQEDALLVSTALGTTGIQTYTAAAGEAAADSLLHAAVLVTNSAVGADPDVAVMNPADVVEVFSGSVGMSGERPENVLRLSLHGLRVYPSSAVAAGTALVGAWSAGSQLVVGLRPIFMVDPYSQMKSNKVTVLGEEAVNLMVDEPEGFVKVTFA</sequence>
<organism evidence="2 3">
    <name type="scientific">Amycolatopsis taiwanensis</name>
    <dbReference type="NCBI Taxonomy" id="342230"/>
    <lineage>
        <taxon>Bacteria</taxon>
        <taxon>Bacillati</taxon>
        <taxon>Actinomycetota</taxon>
        <taxon>Actinomycetes</taxon>
        <taxon>Pseudonocardiales</taxon>
        <taxon>Pseudonocardiaceae</taxon>
        <taxon>Amycolatopsis</taxon>
    </lineage>
</organism>
<feature type="domain" description="Phage capsid-like C-terminal" evidence="1">
    <location>
        <begin position="158"/>
        <end position="379"/>
    </location>
</feature>
<evidence type="ECO:0000313" key="3">
    <source>
        <dbReference type="Proteomes" id="UP001165136"/>
    </source>
</evidence>
<protein>
    <recommendedName>
        <fullName evidence="1">Phage capsid-like C-terminal domain-containing protein</fullName>
    </recommendedName>
</protein>
<evidence type="ECO:0000313" key="2">
    <source>
        <dbReference type="EMBL" id="GLY63716.1"/>
    </source>
</evidence>
<dbReference type="RefSeq" id="WP_285485615.1">
    <property type="nucleotide sequence ID" value="NZ_BSTI01000001.1"/>
</dbReference>
<dbReference type="Gene3D" id="3.30.2320.10">
    <property type="entry name" value="hypothetical protein PF0899 domain"/>
    <property type="match status" value="1"/>
</dbReference>
<dbReference type="EMBL" id="BSTI01000001">
    <property type="protein sequence ID" value="GLY63716.1"/>
    <property type="molecule type" value="Genomic_DNA"/>
</dbReference>
<proteinExistence type="predicted"/>
<dbReference type="AlphaFoldDB" id="A0A9W6QTG3"/>
<evidence type="ECO:0000259" key="1">
    <source>
        <dbReference type="Pfam" id="PF05065"/>
    </source>
</evidence>
<dbReference type="InterPro" id="IPR054612">
    <property type="entry name" value="Phage_capsid-like_C"/>
</dbReference>
<dbReference type="Pfam" id="PF05065">
    <property type="entry name" value="Phage_capsid"/>
    <property type="match status" value="1"/>
</dbReference>
<gene>
    <name evidence="2" type="ORF">Atai01_03350</name>
</gene>
<name>A0A9W6QTG3_9PSEU</name>